<feature type="region of interest" description="Disordered" evidence="1">
    <location>
        <begin position="178"/>
        <end position="197"/>
    </location>
</feature>
<protein>
    <submittedName>
        <fullName evidence="2">Uncharacterized protein</fullName>
    </submittedName>
</protein>
<accession>A0A1Z2L1X8</accession>
<reference evidence="2 3" key="1">
    <citation type="submission" date="2017-06" db="EMBL/GenBank/DDBJ databases">
        <title>Streptomyces albireticuli Genome sequencing and assembly.</title>
        <authorList>
            <person name="Wang Y."/>
            <person name="Du B."/>
            <person name="Ding Y."/>
            <person name="Liu H."/>
            <person name="Hou Q."/>
            <person name="Liu K."/>
            <person name="Yao L."/>
            <person name="Wang C."/>
        </authorList>
    </citation>
    <scope>NUCLEOTIDE SEQUENCE [LARGE SCALE GENOMIC DNA]</scope>
    <source>
        <strain evidence="2 3">MDJK11</strain>
    </source>
</reference>
<evidence type="ECO:0000313" key="2">
    <source>
        <dbReference type="EMBL" id="ARZ68284.1"/>
    </source>
</evidence>
<dbReference type="KEGG" id="salj:SMD11_2635"/>
<organism evidence="2 3">
    <name type="scientific">Streptomyces albireticuli</name>
    <dbReference type="NCBI Taxonomy" id="1940"/>
    <lineage>
        <taxon>Bacteria</taxon>
        <taxon>Bacillati</taxon>
        <taxon>Actinomycetota</taxon>
        <taxon>Actinomycetes</taxon>
        <taxon>Kitasatosporales</taxon>
        <taxon>Streptomycetaceae</taxon>
        <taxon>Streptomyces</taxon>
    </lineage>
</organism>
<name>A0A1Z2L1X8_9ACTN</name>
<dbReference type="RefSeq" id="WP_087926605.1">
    <property type="nucleotide sequence ID" value="NZ_CP021744.1"/>
</dbReference>
<dbReference type="Proteomes" id="UP000195755">
    <property type="component" value="Chromosome"/>
</dbReference>
<gene>
    <name evidence="2" type="ORF">SMD11_2635</name>
</gene>
<dbReference type="EMBL" id="CP021744">
    <property type="protein sequence ID" value="ARZ68284.1"/>
    <property type="molecule type" value="Genomic_DNA"/>
</dbReference>
<proteinExistence type="predicted"/>
<dbReference type="AlphaFoldDB" id="A0A1Z2L1X8"/>
<evidence type="ECO:0000256" key="1">
    <source>
        <dbReference type="SAM" id="MobiDB-lite"/>
    </source>
</evidence>
<dbReference type="OrthoDB" id="3872177at2"/>
<sequence>MSGQGPSGDGTLDASPTALALITKGLGDAIAELKELGLIGEANVGRGFEDIALSGFQLGHEGLAAQFKEFCERWERGVRDLVQDGNEFAKRVGLSAGLFYEQDKYQEGAWKVFGAAWGANPNMSDADVEKMSWDEIRANGNFAKADYSGKSFSDAWNNGRKTWSGVVEDYEDDPSLPRLARRAVNAPQERPGAGEDR</sequence>
<evidence type="ECO:0000313" key="3">
    <source>
        <dbReference type="Proteomes" id="UP000195755"/>
    </source>
</evidence>